<dbReference type="AlphaFoldDB" id="A0AAE1WTS0"/>
<gene>
    <name evidence="1" type="ORF">Sango_1427400</name>
</gene>
<evidence type="ECO:0000313" key="1">
    <source>
        <dbReference type="EMBL" id="KAK4399519.1"/>
    </source>
</evidence>
<dbReference type="GO" id="GO:0006401">
    <property type="term" value="P:RNA catabolic process"/>
    <property type="evidence" value="ECO:0007669"/>
    <property type="project" value="InterPro"/>
</dbReference>
<dbReference type="PANTHER" id="PTHR47204:SF1">
    <property type="entry name" value="RIBONUCLEASE H2 SUBUNIT C"/>
    <property type="match status" value="1"/>
</dbReference>
<sequence>MGGGDEESSHSSQPATVDLSLDSPAVVDLTGKVHRLPCCIKYDGPTSVSNYFKPKPTEMEVDGLPVEEAYFRGRKLHGTTIALPQGYSGFILGKKSDVKEGHNTASDCWETNATFQNVTVWNHDAMPSKDDAFLRVFHWFTVANADERGQMIIQAKDLNIVWGRDDRYWTVPNKENLAELHQVSWLEVTGSVNGINPSKIYEVGFRLSFTPDAFGWGSSPIYIMVKRGKYGKFASRKFVLDPYAIRQFEITVMLGKAEKPDQDTNNQKLYFGLYEVWSGKWKGGLKIHHAIIKELV</sequence>
<dbReference type="CDD" id="cd09271">
    <property type="entry name" value="RNase_H2-C"/>
    <property type="match status" value="1"/>
</dbReference>
<dbReference type="InterPro" id="IPR025886">
    <property type="entry name" value="PP2-like"/>
</dbReference>
<name>A0AAE1WTS0_9LAMI</name>
<dbReference type="EMBL" id="JACGWL010000007">
    <property type="protein sequence ID" value="KAK4399519.1"/>
    <property type="molecule type" value="Genomic_DNA"/>
</dbReference>
<dbReference type="Pfam" id="PF08615">
    <property type="entry name" value="RNase_H2_suC"/>
    <property type="match status" value="1"/>
</dbReference>
<dbReference type="PANTHER" id="PTHR47204">
    <property type="entry name" value="OS02G0168900 PROTEIN"/>
    <property type="match status" value="1"/>
</dbReference>
<proteinExistence type="predicted"/>
<dbReference type="Proteomes" id="UP001289374">
    <property type="component" value="Unassembled WGS sequence"/>
</dbReference>
<reference evidence="1" key="1">
    <citation type="submission" date="2020-06" db="EMBL/GenBank/DDBJ databases">
        <authorList>
            <person name="Li T."/>
            <person name="Hu X."/>
            <person name="Zhang T."/>
            <person name="Song X."/>
            <person name="Zhang H."/>
            <person name="Dai N."/>
            <person name="Sheng W."/>
            <person name="Hou X."/>
            <person name="Wei L."/>
        </authorList>
    </citation>
    <scope>NUCLEOTIDE SEQUENCE</scope>
    <source>
        <strain evidence="1">K16</strain>
        <tissue evidence="1">Leaf</tissue>
    </source>
</reference>
<keyword evidence="2" id="KW-1185">Reference proteome</keyword>
<dbReference type="Gene3D" id="2.40.128.680">
    <property type="match status" value="1"/>
</dbReference>
<dbReference type="InterPro" id="IPR013924">
    <property type="entry name" value="RNase_H2_suC"/>
</dbReference>
<organism evidence="1 2">
    <name type="scientific">Sesamum angolense</name>
    <dbReference type="NCBI Taxonomy" id="2727404"/>
    <lineage>
        <taxon>Eukaryota</taxon>
        <taxon>Viridiplantae</taxon>
        <taxon>Streptophyta</taxon>
        <taxon>Embryophyta</taxon>
        <taxon>Tracheophyta</taxon>
        <taxon>Spermatophyta</taxon>
        <taxon>Magnoliopsida</taxon>
        <taxon>eudicotyledons</taxon>
        <taxon>Gunneridae</taxon>
        <taxon>Pentapetalae</taxon>
        <taxon>asterids</taxon>
        <taxon>lamiids</taxon>
        <taxon>Lamiales</taxon>
        <taxon>Pedaliaceae</taxon>
        <taxon>Sesamum</taxon>
    </lineage>
</organism>
<comment type="caution">
    <text evidence="1">The sequence shown here is derived from an EMBL/GenBank/DDBJ whole genome shotgun (WGS) entry which is preliminary data.</text>
</comment>
<dbReference type="GO" id="GO:0032299">
    <property type="term" value="C:ribonuclease H2 complex"/>
    <property type="evidence" value="ECO:0007669"/>
    <property type="project" value="InterPro"/>
</dbReference>
<reference evidence="1" key="2">
    <citation type="journal article" date="2024" name="Plant">
        <title>Genomic evolution and insights into agronomic trait innovations of Sesamum species.</title>
        <authorList>
            <person name="Miao H."/>
            <person name="Wang L."/>
            <person name="Qu L."/>
            <person name="Liu H."/>
            <person name="Sun Y."/>
            <person name="Le M."/>
            <person name="Wang Q."/>
            <person name="Wei S."/>
            <person name="Zheng Y."/>
            <person name="Lin W."/>
            <person name="Duan Y."/>
            <person name="Cao H."/>
            <person name="Xiong S."/>
            <person name="Wang X."/>
            <person name="Wei L."/>
            <person name="Li C."/>
            <person name="Ma Q."/>
            <person name="Ju M."/>
            <person name="Zhao R."/>
            <person name="Li G."/>
            <person name="Mu C."/>
            <person name="Tian Q."/>
            <person name="Mei H."/>
            <person name="Zhang T."/>
            <person name="Gao T."/>
            <person name="Zhang H."/>
        </authorList>
    </citation>
    <scope>NUCLEOTIDE SEQUENCE</scope>
    <source>
        <strain evidence="1">K16</strain>
    </source>
</reference>
<evidence type="ECO:0000313" key="2">
    <source>
        <dbReference type="Proteomes" id="UP001289374"/>
    </source>
</evidence>
<dbReference type="Pfam" id="PF14299">
    <property type="entry name" value="PP2"/>
    <property type="match status" value="1"/>
</dbReference>
<protein>
    <submittedName>
        <fullName evidence="1">Protein PHLOEM PROTEIN 2-LIKE A9</fullName>
    </submittedName>
</protein>
<accession>A0AAE1WTS0</accession>